<dbReference type="Gene3D" id="2.170.150.80">
    <property type="entry name" value="NAC domain"/>
    <property type="match status" value="1"/>
</dbReference>
<dbReference type="PANTHER" id="PTHR31744">
    <property type="entry name" value="PROTEIN CUP-SHAPED COTYLEDON 2-RELATED"/>
    <property type="match status" value="1"/>
</dbReference>
<feature type="compositionally biased region" description="Acidic residues" evidence="5">
    <location>
        <begin position="201"/>
        <end position="211"/>
    </location>
</feature>
<dbReference type="AlphaFoldDB" id="A0A0K9PZ57"/>
<evidence type="ECO:0000256" key="4">
    <source>
        <dbReference type="ARBA" id="ARBA00023242"/>
    </source>
</evidence>
<evidence type="ECO:0000259" key="6">
    <source>
        <dbReference type="PROSITE" id="PS51005"/>
    </source>
</evidence>
<dbReference type="InterPro" id="IPR003441">
    <property type="entry name" value="NAC-dom"/>
</dbReference>
<keyword evidence="2" id="KW-0238">DNA-binding</keyword>
<proteinExistence type="predicted"/>
<evidence type="ECO:0000256" key="2">
    <source>
        <dbReference type="ARBA" id="ARBA00023125"/>
    </source>
</evidence>
<keyword evidence="3" id="KW-0804">Transcription</keyword>
<dbReference type="GO" id="GO:0006355">
    <property type="term" value="P:regulation of DNA-templated transcription"/>
    <property type="evidence" value="ECO:0007669"/>
    <property type="project" value="InterPro"/>
</dbReference>
<reference evidence="8" key="1">
    <citation type="journal article" date="2016" name="Nature">
        <title>The genome of the seagrass Zostera marina reveals angiosperm adaptation to the sea.</title>
        <authorList>
            <person name="Olsen J.L."/>
            <person name="Rouze P."/>
            <person name="Verhelst B."/>
            <person name="Lin Y.-C."/>
            <person name="Bayer T."/>
            <person name="Collen J."/>
            <person name="Dattolo E."/>
            <person name="De Paoli E."/>
            <person name="Dittami S."/>
            <person name="Maumus F."/>
            <person name="Michel G."/>
            <person name="Kersting A."/>
            <person name="Lauritano C."/>
            <person name="Lohaus R."/>
            <person name="Toepel M."/>
            <person name="Tonon T."/>
            <person name="Vanneste K."/>
            <person name="Amirebrahimi M."/>
            <person name="Brakel J."/>
            <person name="Bostroem C."/>
            <person name="Chovatia M."/>
            <person name="Grimwood J."/>
            <person name="Jenkins J.W."/>
            <person name="Jueterbock A."/>
            <person name="Mraz A."/>
            <person name="Stam W.T."/>
            <person name="Tice H."/>
            <person name="Bornberg-Bauer E."/>
            <person name="Green P.J."/>
            <person name="Pearson G.A."/>
            <person name="Procaccini G."/>
            <person name="Duarte C.M."/>
            <person name="Schmutz J."/>
            <person name="Reusch T.B.H."/>
            <person name="Van de Peer Y."/>
        </authorList>
    </citation>
    <scope>NUCLEOTIDE SEQUENCE [LARGE SCALE GENOMIC DNA]</scope>
    <source>
        <strain evidence="8">cv. Finnish</strain>
    </source>
</reference>
<gene>
    <name evidence="7" type="ORF">ZOSMA_12G00320</name>
</gene>
<name>A0A0K9PZ57_ZOSMR</name>
<dbReference type="GO" id="GO:0003677">
    <property type="term" value="F:DNA binding"/>
    <property type="evidence" value="ECO:0007669"/>
    <property type="project" value="UniProtKB-KW"/>
</dbReference>
<dbReference type="EMBL" id="LFYR01000338">
    <property type="protein sequence ID" value="KMZ74348.1"/>
    <property type="molecule type" value="Genomic_DNA"/>
</dbReference>
<accession>A0A0K9PZ57</accession>
<dbReference type="PROSITE" id="PS51005">
    <property type="entry name" value="NAC"/>
    <property type="match status" value="1"/>
</dbReference>
<dbReference type="OMA" id="CHIFLKK"/>
<dbReference type="PANTHER" id="PTHR31744:SF93">
    <property type="entry name" value="NAC DOMAIN-CONTAINING PROTEIN"/>
    <property type="match status" value="1"/>
</dbReference>
<feature type="compositionally biased region" description="Polar residues" evidence="5">
    <location>
        <begin position="214"/>
        <end position="223"/>
    </location>
</feature>
<keyword evidence="1" id="KW-0805">Transcription regulation</keyword>
<comment type="caution">
    <text evidence="7">The sequence shown here is derived from an EMBL/GenBank/DDBJ whole genome shotgun (WGS) entry which is preliminary data.</text>
</comment>
<evidence type="ECO:0000256" key="5">
    <source>
        <dbReference type="SAM" id="MobiDB-lite"/>
    </source>
</evidence>
<organism evidence="7 8">
    <name type="scientific">Zostera marina</name>
    <name type="common">Eelgrass</name>
    <dbReference type="NCBI Taxonomy" id="29655"/>
    <lineage>
        <taxon>Eukaryota</taxon>
        <taxon>Viridiplantae</taxon>
        <taxon>Streptophyta</taxon>
        <taxon>Embryophyta</taxon>
        <taxon>Tracheophyta</taxon>
        <taxon>Spermatophyta</taxon>
        <taxon>Magnoliopsida</taxon>
        <taxon>Liliopsida</taxon>
        <taxon>Zosteraceae</taxon>
        <taxon>Zostera</taxon>
    </lineage>
</organism>
<dbReference type="OrthoDB" id="1871428at2759"/>
<keyword evidence="8" id="KW-1185">Reference proteome</keyword>
<protein>
    <submittedName>
        <fullName evidence="7">NAC domain protein</fullName>
    </submittedName>
</protein>
<feature type="domain" description="NAC" evidence="6">
    <location>
        <begin position="18"/>
        <end position="170"/>
    </location>
</feature>
<evidence type="ECO:0000313" key="7">
    <source>
        <dbReference type="EMBL" id="KMZ74348.1"/>
    </source>
</evidence>
<dbReference type="Pfam" id="PF02365">
    <property type="entry name" value="NAM"/>
    <property type="match status" value="1"/>
</dbReference>
<dbReference type="SUPFAM" id="SSF101941">
    <property type="entry name" value="NAC domain"/>
    <property type="match status" value="1"/>
</dbReference>
<evidence type="ECO:0000256" key="1">
    <source>
        <dbReference type="ARBA" id="ARBA00023015"/>
    </source>
</evidence>
<dbReference type="InterPro" id="IPR036093">
    <property type="entry name" value="NAC_dom_sf"/>
</dbReference>
<sequence>MGGDGGGSGGGGMTVIRLPPGFRFQPTDEELVTHYLRRKVLSCPLPASIIPDIQLSRFDPWDLPGGGAAASSGNDRYLFNLKMVKYRNGNRTNRAAGSGFWKTAGKDKLIMSSRGDQVIGIKKFFVFYRGKPLHGQRTDWVMHEYYYLAPTDSSVANYTEDWVLCHTFQKKKPVARRNTEYEPYDNPPPPSPPMSCVTDISDGEYNSEDEESCYHSNAAQEKS</sequence>
<feature type="region of interest" description="Disordered" evidence="5">
    <location>
        <begin position="176"/>
        <end position="223"/>
    </location>
</feature>
<evidence type="ECO:0000313" key="8">
    <source>
        <dbReference type="Proteomes" id="UP000036987"/>
    </source>
</evidence>
<keyword evidence="4" id="KW-0539">Nucleus</keyword>
<dbReference type="Proteomes" id="UP000036987">
    <property type="component" value="Unassembled WGS sequence"/>
</dbReference>
<evidence type="ECO:0000256" key="3">
    <source>
        <dbReference type="ARBA" id="ARBA00023163"/>
    </source>
</evidence>